<sequence>MGRLPEFLQIMRKRVAYLLQLPLARNGLFAKPLDLRFKRFARGGLFGLLPLELPNLDLRSQQRGGALFERGLGASKLIACRNDLLLRVGSLRLDLLAQRGQFSLCRRARSRPQRANQLTSRLAEIGRQIRMLDAHPALLAQFRPELAEHRRRRAHGAASYQVVEAIGGWGDAEAKEQQRADLAIELARLREFDLQALDIGRQADLVGENVGHGRKGGGNAQILQRISHEI</sequence>
<gene>
    <name evidence="1" type="ORF">AWB74_08866</name>
</gene>
<evidence type="ECO:0000313" key="2">
    <source>
        <dbReference type="Proteomes" id="UP000055019"/>
    </source>
</evidence>
<accession>A0A158L6T8</accession>
<proteinExistence type="predicted"/>
<dbReference type="AlphaFoldDB" id="A0A158L6T8"/>
<organism evidence="1 2">
    <name type="scientific">Caballeronia arvi</name>
    <dbReference type="NCBI Taxonomy" id="1777135"/>
    <lineage>
        <taxon>Bacteria</taxon>
        <taxon>Pseudomonadati</taxon>
        <taxon>Pseudomonadota</taxon>
        <taxon>Betaproteobacteria</taxon>
        <taxon>Burkholderiales</taxon>
        <taxon>Burkholderiaceae</taxon>
        <taxon>Caballeronia</taxon>
    </lineage>
</organism>
<protein>
    <submittedName>
        <fullName evidence="1">Uncharacterized protein</fullName>
    </submittedName>
</protein>
<evidence type="ECO:0000313" key="1">
    <source>
        <dbReference type="EMBL" id="SAL89022.1"/>
    </source>
</evidence>
<name>A0A158L6T8_9BURK</name>
<keyword evidence="2" id="KW-1185">Reference proteome</keyword>
<dbReference type="Proteomes" id="UP000055019">
    <property type="component" value="Unassembled WGS sequence"/>
</dbReference>
<reference evidence="1" key="1">
    <citation type="submission" date="2016-01" db="EMBL/GenBank/DDBJ databases">
        <authorList>
            <person name="Peeters C."/>
        </authorList>
    </citation>
    <scope>NUCLEOTIDE SEQUENCE [LARGE SCALE GENOMIC DNA]</scope>
    <source>
        <strain evidence="1">LMG 29317</strain>
    </source>
</reference>
<dbReference type="EMBL" id="FCOM02000270">
    <property type="protein sequence ID" value="SAL89022.1"/>
    <property type="molecule type" value="Genomic_DNA"/>
</dbReference>
<comment type="caution">
    <text evidence="1">The sequence shown here is derived from an EMBL/GenBank/DDBJ whole genome shotgun (WGS) entry which is preliminary data.</text>
</comment>